<evidence type="ECO:0000313" key="3">
    <source>
        <dbReference type="Proteomes" id="UP000622245"/>
    </source>
</evidence>
<organism evidence="2 3">
    <name type="scientific">Micromonospora tarensis</name>
    <dbReference type="NCBI Taxonomy" id="2806100"/>
    <lineage>
        <taxon>Bacteria</taxon>
        <taxon>Bacillati</taxon>
        <taxon>Actinomycetota</taxon>
        <taxon>Actinomycetes</taxon>
        <taxon>Micromonosporales</taxon>
        <taxon>Micromonosporaceae</taxon>
        <taxon>Micromonospora</taxon>
    </lineage>
</organism>
<reference evidence="2 3" key="1">
    <citation type="submission" date="2021-01" db="EMBL/GenBank/DDBJ databases">
        <title>Draft genome sequence of Micromonospora sp. strain STR1s_6.</title>
        <authorList>
            <person name="Karlyshev A."/>
            <person name="Jawad R."/>
        </authorList>
    </citation>
    <scope>NUCLEOTIDE SEQUENCE [LARGE SCALE GENOMIC DNA]</scope>
    <source>
        <strain evidence="2 3">STR1S-6</strain>
    </source>
</reference>
<gene>
    <name evidence="2" type="ORF">JM949_03725</name>
</gene>
<keyword evidence="2" id="KW-0808">Transferase</keyword>
<dbReference type="EMBL" id="JAEVHL010000009">
    <property type="protein sequence ID" value="MBM0274628.1"/>
    <property type="molecule type" value="Genomic_DNA"/>
</dbReference>
<keyword evidence="3" id="KW-1185">Reference proteome</keyword>
<dbReference type="InterPro" id="IPR003673">
    <property type="entry name" value="CoA-Trfase_fam_III"/>
</dbReference>
<dbReference type="PANTHER" id="PTHR48228">
    <property type="entry name" value="SUCCINYL-COA--D-CITRAMALATE COA-TRANSFERASE"/>
    <property type="match status" value="1"/>
</dbReference>
<dbReference type="InterPro" id="IPR023606">
    <property type="entry name" value="CoA-Trfase_III_dom_1_sf"/>
</dbReference>
<feature type="compositionally biased region" description="Basic and acidic residues" evidence="1">
    <location>
        <begin position="10"/>
        <end position="27"/>
    </location>
</feature>
<sequence length="398" mass="42280">MASHTTTSWIERDLGRRQRDHADERRVTTSSGPLAGVRVVELASLAPAPFGCMVLADLGADVVRVDRPGAPGPGRLAAPTGGPLQRGRRVTALDLKSAAGVADLLRLVERADVLVEAYRPGVAERLGFGPQICQARNPRLVYARMTGWGQDGPLAARAGHDIDYIAVAGALEPLGRAGERPYAPMNLLGDFGGGGMLLAVGVLAALLERERSGVGQVVDAAMVDGSALLTSFLHGLLGTGRWAAPRGHNMFDGGAPFYDTYRTADGRFMAVGAIEPAFYGVLLTGLDLADDPHLPAQYDPSGWDELRRRFAERFAERSRDEWTAIFADLDACVAPVLAPGEAPTHPHNAARGTFVEVGGEMQPAPAPRFDRTPTGPPAPAPDPDHDTQQVADILTTWQ</sequence>
<dbReference type="SUPFAM" id="SSF89796">
    <property type="entry name" value="CoA-transferase family III (CaiB/BaiF)"/>
    <property type="match status" value="1"/>
</dbReference>
<proteinExistence type="predicted"/>
<dbReference type="Pfam" id="PF02515">
    <property type="entry name" value="CoA_transf_3"/>
    <property type="match status" value="1"/>
</dbReference>
<feature type="region of interest" description="Disordered" evidence="1">
    <location>
        <begin position="359"/>
        <end position="398"/>
    </location>
</feature>
<comment type="caution">
    <text evidence="2">The sequence shown here is derived from an EMBL/GenBank/DDBJ whole genome shotgun (WGS) entry which is preliminary data.</text>
</comment>
<protein>
    <submittedName>
        <fullName evidence="2">CoA transferase</fullName>
    </submittedName>
</protein>
<dbReference type="Proteomes" id="UP000622245">
    <property type="component" value="Unassembled WGS sequence"/>
</dbReference>
<name>A0ABS1YB50_9ACTN</name>
<dbReference type="Gene3D" id="3.30.1540.10">
    <property type="entry name" value="formyl-coa transferase, domain 3"/>
    <property type="match status" value="1"/>
</dbReference>
<evidence type="ECO:0000313" key="2">
    <source>
        <dbReference type="EMBL" id="MBM0274628.1"/>
    </source>
</evidence>
<evidence type="ECO:0000256" key="1">
    <source>
        <dbReference type="SAM" id="MobiDB-lite"/>
    </source>
</evidence>
<dbReference type="PANTHER" id="PTHR48228:SF5">
    <property type="entry name" value="ALPHA-METHYLACYL-COA RACEMASE"/>
    <property type="match status" value="1"/>
</dbReference>
<accession>A0ABS1YB50</accession>
<dbReference type="InterPro" id="IPR044855">
    <property type="entry name" value="CoA-Trfase_III_dom3_sf"/>
</dbReference>
<dbReference type="InterPro" id="IPR050509">
    <property type="entry name" value="CoA-transferase_III"/>
</dbReference>
<dbReference type="GO" id="GO:0016740">
    <property type="term" value="F:transferase activity"/>
    <property type="evidence" value="ECO:0007669"/>
    <property type="project" value="UniProtKB-KW"/>
</dbReference>
<dbReference type="Gene3D" id="3.40.50.10540">
    <property type="entry name" value="Crotonobetainyl-coa:carnitine coa-transferase, domain 1"/>
    <property type="match status" value="1"/>
</dbReference>
<feature type="region of interest" description="Disordered" evidence="1">
    <location>
        <begin position="1"/>
        <end position="29"/>
    </location>
</feature>